<proteinExistence type="predicted"/>
<feature type="transmembrane region" description="Helical" evidence="7">
    <location>
        <begin position="16"/>
        <end position="37"/>
    </location>
</feature>
<dbReference type="Gene3D" id="1.20.1250.20">
    <property type="entry name" value="MFS general substrate transporter like domains"/>
    <property type="match status" value="1"/>
</dbReference>
<dbReference type="PANTHER" id="PTHR23504:SF15">
    <property type="entry name" value="MAJOR FACILITATOR SUPERFAMILY (MFS) PROFILE DOMAIN-CONTAINING PROTEIN"/>
    <property type="match status" value="1"/>
</dbReference>
<dbReference type="EMBL" id="CP104013">
    <property type="protein sequence ID" value="UYP44730.1"/>
    <property type="molecule type" value="Genomic_DNA"/>
</dbReference>
<feature type="transmembrane region" description="Helical" evidence="7">
    <location>
        <begin position="299"/>
        <end position="317"/>
    </location>
</feature>
<feature type="compositionally biased region" description="Basic and acidic residues" evidence="6">
    <location>
        <begin position="206"/>
        <end position="221"/>
    </location>
</feature>
<evidence type="ECO:0000256" key="2">
    <source>
        <dbReference type="ARBA" id="ARBA00022448"/>
    </source>
</evidence>
<dbReference type="InterPro" id="IPR036259">
    <property type="entry name" value="MFS_trans_sf"/>
</dbReference>
<gene>
    <name evidence="9" type="ORF">NEF87_001015</name>
</gene>
<evidence type="ECO:0000256" key="4">
    <source>
        <dbReference type="ARBA" id="ARBA00022989"/>
    </source>
</evidence>
<dbReference type="InterPro" id="IPR020846">
    <property type="entry name" value="MFS_dom"/>
</dbReference>
<evidence type="ECO:0000313" key="9">
    <source>
        <dbReference type="EMBL" id="UYP44730.1"/>
    </source>
</evidence>
<feature type="domain" description="Major facilitator superfamily (MFS) profile" evidence="8">
    <location>
        <begin position="12"/>
        <end position="407"/>
    </location>
</feature>
<evidence type="ECO:0000313" key="10">
    <source>
        <dbReference type="Proteomes" id="UP001208689"/>
    </source>
</evidence>
<evidence type="ECO:0000256" key="3">
    <source>
        <dbReference type="ARBA" id="ARBA00022692"/>
    </source>
</evidence>
<dbReference type="SUPFAM" id="SSF103473">
    <property type="entry name" value="MFS general substrate transporter"/>
    <property type="match status" value="1"/>
</dbReference>
<comment type="subcellular location">
    <subcellularLocation>
        <location evidence="1">Membrane</location>
        <topology evidence="1">Multi-pass membrane protein</topology>
    </subcellularLocation>
</comment>
<accession>A0ABY6HMI4</accession>
<dbReference type="PANTHER" id="PTHR23504">
    <property type="entry name" value="MAJOR FACILITATOR SUPERFAMILY DOMAIN-CONTAINING PROTEIN 10"/>
    <property type="match status" value="1"/>
</dbReference>
<dbReference type="Pfam" id="PF07690">
    <property type="entry name" value="MFS_1"/>
    <property type="match status" value="1"/>
</dbReference>
<organism evidence="9 10">
    <name type="scientific">Candidatus Lokiarchaeum ossiferum</name>
    <dbReference type="NCBI Taxonomy" id="2951803"/>
    <lineage>
        <taxon>Archaea</taxon>
        <taxon>Promethearchaeati</taxon>
        <taxon>Promethearchaeota</taxon>
        <taxon>Promethearchaeia</taxon>
        <taxon>Promethearchaeales</taxon>
        <taxon>Promethearchaeaceae</taxon>
        <taxon>Candidatus Lokiarchaeum</taxon>
    </lineage>
</organism>
<dbReference type="PROSITE" id="PS50850">
    <property type="entry name" value="MFS"/>
    <property type="match status" value="1"/>
</dbReference>
<keyword evidence="5 7" id="KW-0472">Membrane</keyword>
<evidence type="ECO:0000259" key="8">
    <source>
        <dbReference type="PROSITE" id="PS50850"/>
    </source>
</evidence>
<evidence type="ECO:0000256" key="1">
    <source>
        <dbReference type="ARBA" id="ARBA00004141"/>
    </source>
</evidence>
<keyword evidence="10" id="KW-1185">Reference proteome</keyword>
<feature type="transmembrane region" description="Helical" evidence="7">
    <location>
        <begin position="231"/>
        <end position="256"/>
    </location>
</feature>
<evidence type="ECO:0000256" key="5">
    <source>
        <dbReference type="ARBA" id="ARBA00023136"/>
    </source>
</evidence>
<dbReference type="InterPro" id="IPR001958">
    <property type="entry name" value="Tet-R_TetA/multi-R_MdtG-like"/>
</dbReference>
<reference evidence="9" key="1">
    <citation type="submission" date="2022-09" db="EMBL/GenBank/DDBJ databases">
        <title>Actin cytoskeleton and complex cell architecture in an #Asgard archaeon.</title>
        <authorList>
            <person name="Ponce Toledo R.I."/>
            <person name="Schleper C."/>
            <person name="Rodrigues Oliveira T."/>
            <person name="Wollweber F."/>
            <person name="Xu J."/>
            <person name="Rittmann S."/>
            <person name="Klingl A."/>
            <person name="Pilhofer M."/>
        </authorList>
    </citation>
    <scope>NUCLEOTIDE SEQUENCE</scope>
    <source>
        <strain evidence="9">B-35</strain>
    </source>
</reference>
<dbReference type="PRINTS" id="PR01035">
    <property type="entry name" value="TCRTETA"/>
</dbReference>
<feature type="transmembrane region" description="Helical" evidence="7">
    <location>
        <begin position="157"/>
        <end position="183"/>
    </location>
</feature>
<feature type="transmembrane region" description="Helical" evidence="7">
    <location>
        <begin position="387"/>
        <end position="404"/>
    </location>
</feature>
<name>A0ABY6HMI4_9ARCH</name>
<feature type="transmembrane region" description="Helical" evidence="7">
    <location>
        <begin position="268"/>
        <end position="287"/>
    </location>
</feature>
<evidence type="ECO:0000256" key="7">
    <source>
        <dbReference type="SAM" id="Phobius"/>
    </source>
</evidence>
<feature type="region of interest" description="Disordered" evidence="6">
    <location>
        <begin position="196"/>
        <end position="221"/>
    </location>
</feature>
<keyword evidence="4 7" id="KW-1133">Transmembrane helix</keyword>
<protein>
    <submittedName>
        <fullName evidence="9">Multidrug resistance protein MdtG</fullName>
    </submittedName>
</protein>
<dbReference type="InterPro" id="IPR011701">
    <property type="entry name" value="MFS"/>
</dbReference>
<feature type="transmembrane region" description="Helical" evidence="7">
    <location>
        <begin position="78"/>
        <end position="96"/>
    </location>
</feature>
<keyword evidence="2" id="KW-0813">Transport</keyword>
<dbReference type="CDD" id="cd17330">
    <property type="entry name" value="MFS_SLC46_TetA_like"/>
    <property type="match status" value="1"/>
</dbReference>
<evidence type="ECO:0000256" key="6">
    <source>
        <dbReference type="SAM" id="MobiDB-lite"/>
    </source>
</evidence>
<sequence length="432" mass="47681">MKTKREPSKYAKIRPLWMAVFSDIIGFSILITVLPSFADDLGITPLAVSVISATNGLFSFLSAPIWGKLSDKYGRKKLLNLAQMGTIAGFLLLAFADNYWMLILSRIVDGIFGGNFPIAKAVINDVVEPKDMAKQMTNIGVAHNVANLFGPALGGFLYVNFGLMGPGLAAAFTSVYTLTITFLKLPETAPIKTKSNDLLEPPIKSSSEKRQEKPNLEIDEKTREPWHHNQALVQSLLILAFSSFGFMTIVSNIAMFALKKLSLGPQTMGIYLAGTAVLQILIRYTVYMPALKKLGEYRIALVGFIIYLIEFILFAFVKNEIHFVLMLILNSFATSGTRGSLSAFISNLANPWERGKVQGIASSIDTFAQIIGPLIGGTLLTFLPLEWFTSVSWVFMLIALLILVNSKQLHKSINHVPKKWKSISARNELNPE</sequence>
<feature type="transmembrane region" description="Helical" evidence="7">
    <location>
        <begin position="43"/>
        <end position="66"/>
    </location>
</feature>
<keyword evidence="3 7" id="KW-0812">Transmembrane</keyword>
<dbReference type="Proteomes" id="UP001208689">
    <property type="component" value="Chromosome"/>
</dbReference>